<dbReference type="Pfam" id="PF08242">
    <property type="entry name" value="Methyltransf_12"/>
    <property type="match status" value="1"/>
</dbReference>
<reference evidence="2 3" key="1">
    <citation type="submission" date="2015-09" db="EMBL/GenBank/DDBJ databases">
        <authorList>
            <consortium name="Pathogen Informatics"/>
        </authorList>
    </citation>
    <scope>NUCLEOTIDE SEQUENCE [LARGE SCALE GENOMIC DNA]</scope>
    <source>
        <strain evidence="2 3">2789STDY5608863</strain>
    </source>
</reference>
<dbReference type="EC" id="2.1.1.-" evidence="2"/>
<dbReference type="SUPFAM" id="SSF53335">
    <property type="entry name" value="S-adenosyl-L-methionine-dependent methyltransferases"/>
    <property type="match status" value="1"/>
</dbReference>
<sequence>MFDSSDVQSVFSGNIAEEWEKKSRYINSLNGNDNMMIPTIKKYITSTSKILEVGCGTGKLLSQIDALTFGIELTGVEMSSDMLQQIDTLRFKNPVRLINDSVENFIDDNKYDIIVMKQVLHHIVSREQVLKKLAGYLNPNGVIIIMTPNDGYQKSILPFNPITDLLGRIDDSMIYEYIKDLPLQVVEIQHVNSLATFNSLYEYFMFLYAIGSLQKIFNYKGEYEYALKLITVFKNLFSKEETLSVDFNYSYITLKKK</sequence>
<dbReference type="InterPro" id="IPR029063">
    <property type="entry name" value="SAM-dependent_MTases_sf"/>
</dbReference>
<protein>
    <submittedName>
        <fullName evidence="2">Rebeccamycin O-methyltransferase</fullName>
        <ecNumber evidence="2">2.1.1.-</ecNumber>
    </submittedName>
</protein>
<dbReference type="GO" id="GO:0008168">
    <property type="term" value="F:methyltransferase activity"/>
    <property type="evidence" value="ECO:0007669"/>
    <property type="project" value="UniProtKB-KW"/>
</dbReference>
<dbReference type="EMBL" id="CYXV01000008">
    <property type="protein sequence ID" value="CUM99230.1"/>
    <property type="molecule type" value="Genomic_DNA"/>
</dbReference>
<evidence type="ECO:0000313" key="2">
    <source>
        <dbReference type="EMBL" id="CUM99230.1"/>
    </source>
</evidence>
<dbReference type="AlphaFoldDB" id="A0A173T9Q9"/>
<dbReference type="CDD" id="cd02440">
    <property type="entry name" value="AdoMet_MTases"/>
    <property type="match status" value="1"/>
</dbReference>
<keyword evidence="2" id="KW-0808">Transferase</keyword>
<gene>
    <name evidence="2" type="primary">rebM</name>
    <name evidence="2" type="ORF">ERS852420_01992</name>
</gene>
<organism evidence="2 3">
    <name type="scientific">Roseburia faecis</name>
    <dbReference type="NCBI Taxonomy" id="301302"/>
    <lineage>
        <taxon>Bacteria</taxon>
        <taxon>Bacillati</taxon>
        <taxon>Bacillota</taxon>
        <taxon>Clostridia</taxon>
        <taxon>Lachnospirales</taxon>
        <taxon>Lachnospiraceae</taxon>
        <taxon>Roseburia</taxon>
    </lineage>
</organism>
<accession>A0A173T9Q9</accession>
<dbReference type="Gene3D" id="3.40.50.150">
    <property type="entry name" value="Vaccinia Virus protein VP39"/>
    <property type="match status" value="1"/>
</dbReference>
<name>A0A173T9Q9_9FIRM</name>
<dbReference type="GeneID" id="61433837"/>
<dbReference type="PANTHER" id="PTHR43861">
    <property type="entry name" value="TRANS-ACONITATE 2-METHYLTRANSFERASE-RELATED"/>
    <property type="match status" value="1"/>
</dbReference>
<dbReference type="Proteomes" id="UP000095495">
    <property type="component" value="Unassembled WGS sequence"/>
</dbReference>
<keyword evidence="2" id="KW-0489">Methyltransferase</keyword>
<dbReference type="GO" id="GO:0032259">
    <property type="term" value="P:methylation"/>
    <property type="evidence" value="ECO:0007669"/>
    <property type="project" value="UniProtKB-KW"/>
</dbReference>
<proteinExistence type="predicted"/>
<feature type="domain" description="Methyltransferase type 12" evidence="1">
    <location>
        <begin position="51"/>
        <end position="143"/>
    </location>
</feature>
<evidence type="ECO:0000313" key="3">
    <source>
        <dbReference type="Proteomes" id="UP000095495"/>
    </source>
</evidence>
<dbReference type="InterPro" id="IPR013217">
    <property type="entry name" value="Methyltransf_12"/>
</dbReference>
<evidence type="ECO:0000259" key="1">
    <source>
        <dbReference type="Pfam" id="PF08242"/>
    </source>
</evidence>
<dbReference type="RefSeq" id="WP_006859481.1">
    <property type="nucleotide sequence ID" value="NZ_CYXV01000008.1"/>
</dbReference>